<keyword evidence="5 7" id="KW-0472">Membrane</keyword>
<feature type="transmembrane region" description="Helical" evidence="7">
    <location>
        <begin position="523"/>
        <end position="545"/>
    </location>
</feature>
<feature type="transmembrane region" description="Helical" evidence="7">
    <location>
        <begin position="324"/>
        <end position="349"/>
    </location>
</feature>
<feature type="transmembrane region" description="Helical" evidence="7">
    <location>
        <begin position="369"/>
        <end position="394"/>
    </location>
</feature>
<feature type="region of interest" description="Disordered" evidence="6">
    <location>
        <begin position="557"/>
        <end position="579"/>
    </location>
</feature>
<evidence type="ECO:0000256" key="1">
    <source>
        <dbReference type="ARBA" id="ARBA00004141"/>
    </source>
</evidence>
<keyword evidence="3 7" id="KW-0812">Transmembrane</keyword>
<evidence type="ECO:0000256" key="7">
    <source>
        <dbReference type="SAM" id="Phobius"/>
    </source>
</evidence>
<feature type="transmembrane region" description="Helical" evidence="7">
    <location>
        <begin position="59"/>
        <end position="80"/>
    </location>
</feature>
<dbReference type="STRING" id="6832.A0A553NV88"/>
<feature type="transmembrane region" description="Helical" evidence="7">
    <location>
        <begin position="458"/>
        <end position="479"/>
    </location>
</feature>
<name>A0A553NV88_TIGCA</name>
<dbReference type="InterPro" id="IPR051717">
    <property type="entry name" value="MFS_MFSD6"/>
</dbReference>
<keyword evidence="10" id="KW-1185">Reference proteome</keyword>
<dbReference type="GO" id="GO:0016020">
    <property type="term" value="C:membrane"/>
    <property type="evidence" value="ECO:0007669"/>
    <property type="project" value="UniProtKB-SubCell"/>
</dbReference>
<feature type="transmembrane region" description="Helical" evidence="7">
    <location>
        <begin position="124"/>
        <end position="143"/>
    </location>
</feature>
<gene>
    <name evidence="9" type="ORF">TCAL_04104</name>
</gene>
<dbReference type="AlphaFoldDB" id="A0A553NV88"/>
<dbReference type="Proteomes" id="UP000318571">
    <property type="component" value="Chromosome 1"/>
</dbReference>
<feature type="region of interest" description="Disordered" evidence="6">
    <location>
        <begin position="1"/>
        <end position="23"/>
    </location>
</feature>
<dbReference type="InterPro" id="IPR036259">
    <property type="entry name" value="MFS_trans_sf"/>
</dbReference>
<comment type="subcellular location">
    <subcellularLocation>
        <location evidence="1">Membrane</location>
        <topology evidence="1">Multi-pass membrane protein</topology>
    </subcellularLocation>
</comment>
<dbReference type="Pfam" id="PF12832">
    <property type="entry name" value="MFS_1_like"/>
    <property type="match status" value="1"/>
</dbReference>
<evidence type="ECO:0000256" key="4">
    <source>
        <dbReference type="ARBA" id="ARBA00022989"/>
    </source>
</evidence>
<dbReference type="PANTHER" id="PTHR16172">
    <property type="entry name" value="MAJOR FACILITATOR SUPERFAMILY DOMAIN-CONTAINING PROTEIN 6-LIKE"/>
    <property type="match status" value="1"/>
</dbReference>
<dbReference type="PANTHER" id="PTHR16172:SF35">
    <property type="entry name" value="MAJOR FACILITATOR SUPERFAMILY (MFS) PROFILE DOMAIN-CONTAINING PROTEIN"/>
    <property type="match status" value="1"/>
</dbReference>
<evidence type="ECO:0000256" key="5">
    <source>
        <dbReference type="ARBA" id="ARBA00023136"/>
    </source>
</evidence>
<sequence>MPSISDCLEKKSRNHKEENGHPLKALSSKEKAKVSIKSASKTVQRGCHWFWKDMKKRHLLWVKVIFLFQSASLVALYPYLTIHMRSLGFAIEDTAIVNSAVPLADVFGPPIAGFLADKIGNFRMFMAVVTFLNGAASLLLLVIPAVKTDLEMCCQGRLNETATTNLECVPRDWSEPPWTILTTDDINVSSMGTLAVHSRDFRCNDPQGALSTFKAHLVHLSVNQTRFHECAQSDHMTSCRVSVNKNWQDWSTSFASYLGVRVLLDILRASSLMLFEGAVVVIIKEHGGDYGLQKLFGTAGAVIFSPLAGKIIDWSSYRSGREDYSAVFILYFIIRAITSLLILKLSLGFKPPAKKVFKNLTKVLCKPNVLAYLVSFLTAGLLWGFLETFLFWFMEDLGATKFLMGLSLAVGTLAGVPVTIFSRVIISKLGHHFVILTTLVIYSCRMLGYSFIQEPKMVFVLEFLKPLCTTLLIISAMTFVKDVSTLTTVATMEGIFGSLYFGVGRGLGGLIGAYSWELIGPRLTFQLLSTLAMGSGVFYSIIMLAHRKLRSNKYKLPHSQSTNDVHPPVGPTVHSKVND</sequence>
<evidence type="ECO:0000259" key="8">
    <source>
        <dbReference type="Pfam" id="PF12832"/>
    </source>
</evidence>
<dbReference type="EMBL" id="VCGU01000010">
    <property type="protein sequence ID" value="TRY69336.1"/>
    <property type="molecule type" value="Genomic_DNA"/>
</dbReference>
<accession>A0A553NV88</accession>
<comment type="caution">
    <text evidence="9">The sequence shown here is derived from an EMBL/GenBank/DDBJ whole genome shotgun (WGS) entry which is preliminary data.</text>
</comment>
<feature type="domain" description="Major facilitator superfamily associated" evidence="8">
    <location>
        <begin position="60"/>
        <end position="526"/>
    </location>
</feature>
<evidence type="ECO:0000313" key="9">
    <source>
        <dbReference type="EMBL" id="TRY69336.1"/>
    </source>
</evidence>
<protein>
    <recommendedName>
        <fullName evidence="8">Major facilitator superfamily associated domain-containing protein</fullName>
    </recommendedName>
</protein>
<dbReference type="InterPro" id="IPR024989">
    <property type="entry name" value="MFS_assoc_dom"/>
</dbReference>
<evidence type="ECO:0000256" key="2">
    <source>
        <dbReference type="ARBA" id="ARBA00005241"/>
    </source>
</evidence>
<evidence type="ECO:0000313" key="10">
    <source>
        <dbReference type="Proteomes" id="UP000318571"/>
    </source>
</evidence>
<reference evidence="9 10" key="1">
    <citation type="journal article" date="2018" name="Nat. Ecol. Evol.">
        <title>Genomic signatures of mitonuclear coevolution across populations of Tigriopus californicus.</title>
        <authorList>
            <person name="Barreto F.S."/>
            <person name="Watson E.T."/>
            <person name="Lima T.G."/>
            <person name="Willett C.S."/>
            <person name="Edmands S."/>
            <person name="Li W."/>
            <person name="Burton R.S."/>
        </authorList>
    </citation>
    <scope>NUCLEOTIDE SEQUENCE [LARGE SCALE GENOMIC DNA]</scope>
    <source>
        <strain evidence="9 10">San Diego</strain>
    </source>
</reference>
<feature type="transmembrane region" description="Helical" evidence="7">
    <location>
        <begin position="433"/>
        <end position="452"/>
    </location>
</feature>
<feature type="compositionally biased region" description="Basic and acidic residues" evidence="6">
    <location>
        <begin position="7"/>
        <end position="23"/>
    </location>
</feature>
<keyword evidence="4 7" id="KW-1133">Transmembrane helix</keyword>
<organism evidence="9 10">
    <name type="scientific">Tigriopus californicus</name>
    <name type="common">Marine copepod</name>
    <dbReference type="NCBI Taxonomy" id="6832"/>
    <lineage>
        <taxon>Eukaryota</taxon>
        <taxon>Metazoa</taxon>
        <taxon>Ecdysozoa</taxon>
        <taxon>Arthropoda</taxon>
        <taxon>Crustacea</taxon>
        <taxon>Multicrustacea</taxon>
        <taxon>Hexanauplia</taxon>
        <taxon>Copepoda</taxon>
        <taxon>Harpacticoida</taxon>
        <taxon>Harpacticidae</taxon>
        <taxon>Tigriopus</taxon>
    </lineage>
</organism>
<comment type="similarity">
    <text evidence="2">Belongs to the major facilitator superfamily. MFSD6 family.</text>
</comment>
<evidence type="ECO:0000256" key="3">
    <source>
        <dbReference type="ARBA" id="ARBA00022692"/>
    </source>
</evidence>
<dbReference type="Gene3D" id="1.20.1250.20">
    <property type="entry name" value="MFS general substrate transporter like domains"/>
    <property type="match status" value="2"/>
</dbReference>
<proteinExistence type="inferred from homology"/>
<dbReference type="SUPFAM" id="SSF103473">
    <property type="entry name" value="MFS general substrate transporter"/>
    <property type="match status" value="1"/>
</dbReference>
<dbReference type="OMA" id="DKIGNFR"/>
<feature type="transmembrane region" description="Helical" evidence="7">
    <location>
        <begin position="406"/>
        <end position="426"/>
    </location>
</feature>
<evidence type="ECO:0000256" key="6">
    <source>
        <dbReference type="SAM" id="MobiDB-lite"/>
    </source>
</evidence>